<feature type="compositionally biased region" description="Low complexity" evidence="11">
    <location>
        <begin position="467"/>
        <end position="478"/>
    </location>
</feature>
<dbReference type="Gene3D" id="3.10.50.40">
    <property type="match status" value="1"/>
</dbReference>
<dbReference type="GO" id="GO:0051083">
    <property type="term" value="P:'de novo' cotranslational protein folding"/>
    <property type="evidence" value="ECO:0007669"/>
    <property type="project" value="TreeGrafter"/>
</dbReference>
<dbReference type="RefSeq" id="WP_237382875.1">
    <property type="nucleotide sequence ID" value="NZ_CP071793.1"/>
</dbReference>
<evidence type="ECO:0000256" key="11">
    <source>
        <dbReference type="SAM" id="MobiDB-lite"/>
    </source>
</evidence>
<comment type="subcellular location">
    <subcellularLocation>
        <location evidence="9">Cytoplasm</location>
    </subcellularLocation>
    <text evidence="9">About half TF is bound to the ribosome near the polypeptide exit tunnel while the other half is free in the cytoplasm.</text>
</comment>
<proteinExistence type="inferred from homology"/>
<dbReference type="InterPro" id="IPR027304">
    <property type="entry name" value="Trigger_fact/SurA_dom_sf"/>
</dbReference>
<feature type="coiled-coil region" evidence="10">
    <location>
        <begin position="358"/>
        <end position="400"/>
    </location>
</feature>
<keyword evidence="7 9" id="KW-0413">Isomerase</keyword>
<dbReference type="SUPFAM" id="SSF109998">
    <property type="entry name" value="Triger factor/SurA peptide-binding domain-like"/>
    <property type="match status" value="1"/>
</dbReference>
<evidence type="ECO:0000259" key="13">
    <source>
        <dbReference type="Pfam" id="PF05698"/>
    </source>
</evidence>
<dbReference type="Gene3D" id="3.30.70.1050">
    <property type="entry name" value="Trigger factor ribosome-binding domain"/>
    <property type="match status" value="1"/>
</dbReference>
<dbReference type="GO" id="GO:0003755">
    <property type="term" value="F:peptidyl-prolyl cis-trans isomerase activity"/>
    <property type="evidence" value="ECO:0007669"/>
    <property type="project" value="UniProtKB-UniRule"/>
</dbReference>
<comment type="similarity">
    <text evidence="2 9">Belongs to the FKBP-type PPIase family. Tig subfamily.</text>
</comment>
<dbReference type="SUPFAM" id="SSF54534">
    <property type="entry name" value="FKBP-like"/>
    <property type="match status" value="1"/>
</dbReference>
<dbReference type="GO" id="GO:0015031">
    <property type="term" value="P:protein transport"/>
    <property type="evidence" value="ECO:0007669"/>
    <property type="project" value="UniProtKB-UniRule"/>
</dbReference>
<dbReference type="Pfam" id="PF05697">
    <property type="entry name" value="Trigger_N"/>
    <property type="match status" value="1"/>
</dbReference>
<dbReference type="AlphaFoldDB" id="A0A8A4TTF7"/>
<feature type="domain" description="Trigger factor C-terminal" evidence="13">
    <location>
        <begin position="262"/>
        <end position="420"/>
    </location>
</feature>
<dbReference type="PIRSF" id="PIRSF003095">
    <property type="entry name" value="Trigger_factor"/>
    <property type="match status" value="1"/>
</dbReference>
<dbReference type="NCBIfam" id="TIGR00115">
    <property type="entry name" value="tig"/>
    <property type="match status" value="1"/>
</dbReference>
<dbReference type="Gene3D" id="1.10.3120.10">
    <property type="entry name" value="Trigger factor, C-terminal domain"/>
    <property type="match status" value="1"/>
</dbReference>
<gene>
    <name evidence="9 14" type="primary">tig</name>
    <name evidence="14" type="ORF">J3U87_09875</name>
</gene>
<dbReference type="InterPro" id="IPR036611">
    <property type="entry name" value="Trigger_fac_ribosome-bd_sf"/>
</dbReference>
<evidence type="ECO:0000256" key="4">
    <source>
        <dbReference type="ARBA" id="ARBA00016902"/>
    </source>
</evidence>
<keyword evidence="9" id="KW-0963">Cytoplasm</keyword>
<comment type="function">
    <text evidence="9">Involved in protein export. Acts as a chaperone by maintaining the newly synthesized protein in an open conformation. Functions as a peptidyl-prolyl cis-trans isomerase.</text>
</comment>
<keyword evidence="15" id="KW-1185">Reference proteome</keyword>
<evidence type="ECO:0000256" key="6">
    <source>
        <dbReference type="ARBA" id="ARBA00023186"/>
    </source>
</evidence>
<dbReference type="GO" id="GO:0044183">
    <property type="term" value="F:protein folding chaperone"/>
    <property type="evidence" value="ECO:0007669"/>
    <property type="project" value="TreeGrafter"/>
</dbReference>
<dbReference type="Proteomes" id="UP000663929">
    <property type="component" value="Chromosome"/>
</dbReference>
<evidence type="ECO:0000256" key="1">
    <source>
        <dbReference type="ARBA" id="ARBA00000971"/>
    </source>
</evidence>
<reference evidence="14" key="1">
    <citation type="submission" date="2021-03" db="EMBL/GenBank/DDBJ databases">
        <title>Acanthopleuribacteraceae sp. M133.</title>
        <authorList>
            <person name="Wang G."/>
        </authorList>
    </citation>
    <scope>NUCLEOTIDE SEQUENCE</scope>
    <source>
        <strain evidence="14">M133</strain>
    </source>
</reference>
<dbReference type="InterPro" id="IPR008881">
    <property type="entry name" value="Trigger_fac_ribosome-bd_bac"/>
</dbReference>
<feature type="region of interest" description="Disordered" evidence="11">
    <location>
        <begin position="428"/>
        <end position="478"/>
    </location>
</feature>
<dbReference type="InterPro" id="IPR008880">
    <property type="entry name" value="Trigger_fac_C"/>
</dbReference>
<keyword evidence="9" id="KW-0132">Cell division</keyword>
<accession>A0A8A4TTF7</accession>
<dbReference type="EMBL" id="CP071793">
    <property type="protein sequence ID" value="QTD52773.1"/>
    <property type="molecule type" value="Genomic_DNA"/>
</dbReference>
<name>A0A8A4TTF7_SULCO</name>
<evidence type="ECO:0000313" key="14">
    <source>
        <dbReference type="EMBL" id="QTD52773.1"/>
    </source>
</evidence>
<evidence type="ECO:0000256" key="3">
    <source>
        <dbReference type="ARBA" id="ARBA00013194"/>
    </source>
</evidence>
<evidence type="ECO:0000313" key="15">
    <source>
        <dbReference type="Proteomes" id="UP000663929"/>
    </source>
</evidence>
<evidence type="ECO:0000256" key="8">
    <source>
        <dbReference type="ARBA" id="ARBA00029986"/>
    </source>
</evidence>
<evidence type="ECO:0000256" key="10">
    <source>
        <dbReference type="SAM" id="Coils"/>
    </source>
</evidence>
<dbReference type="PANTHER" id="PTHR30560:SF3">
    <property type="entry name" value="TRIGGER FACTOR-LIKE PROTEIN TIG, CHLOROPLASTIC"/>
    <property type="match status" value="1"/>
</dbReference>
<keyword evidence="9" id="KW-0131">Cell cycle</keyword>
<dbReference type="GO" id="GO:0043335">
    <property type="term" value="P:protein unfolding"/>
    <property type="evidence" value="ECO:0007669"/>
    <property type="project" value="TreeGrafter"/>
</dbReference>
<keyword evidence="5 9" id="KW-0697">Rotamase</keyword>
<dbReference type="Pfam" id="PF05698">
    <property type="entry name" value="Trigger_C"/>
    <property type="match status" value="1"/>
</dbReference>
<sequence>MQINITEKSPILVSVEVTLPWDKVSSHFSATFKEITKYANLPGFRKGKAPTAILLKRYRSEIISDLAQRVVPETMKDVIKEKDLRAAGQPRLADADLKHKESFGFTAVIEVLPEIELKDWKGVEVESLNVSATDEMVNEKLEGFVKSATKHQDITDRAAEDGDEVTVALTAIDGETDETVTDIEKYVVYLGKEHTHPFLADMVKGANLGDTVEDEFEGPEDDAFKEWQGKKVRLYVDIEKIQRHEAPELDDTFAKNLGHEDLAAFRAKTREEILEQLEEDEKNSTEMRLMSKILDDYEFEVPPSAVYGEAEMMVRQQVMPYMQYLGDSPDMQKMLEGMMSRFVPSAAQKVRTDVFLDAVTAELDLTVAEEELNEELQDYLNQTQEEEKSLEELREELEGRGDLRFLEQVILRRKALDAVVGEAKIVKVDELTKEPEPEPEHEHGPDCDHAHGSEEAETKVEASGDDATSSEAEVSSEA</sequence>
<protein>
    <recommendedName>
        <fullName evidence="4 9">Trigger factor</fullName>
        <shortName evidence="9">TF</shortName>
        <ecNumber evidence="3 9">5.2.1.8</ecNumber>
    </recommendedName>
    <alternativeName>
        <fullName evidence="8 9">PPIase</fullName>
    </alternativeName>
</protein>
<dbReference type="GO" id="GO:0043022">
    <property type="term" value="F:ribosome binding"/>
    <property type="evidence" value="ECO:0007669"/>
    <property type="project" value="TreeGrafter"/>
</dbReference>
<comment type="catalytic activity">
    <reaction evidence="1 9">
        <text>[protein]-peptidylproline (omega=180) = [protein]-peptidylproline (omega=0)</text>
        <dbReference type="Rhea" id="RHEA:16237"/>
        <dbReference type="Rhea" id="RHEA-COMP:10747"/>
        <dbReference type="Rhea" id="RHEA-COMP:10748"/>
        <dbReference type="ChEBI" id="CHEBI:83833"/>
        <dbReference type="ChEBI" id="CHEBI:83834"/>
        <dbReference type="EC" id="5.2.1.8"/>
    </reaction>
</comment>
<feature type="compositionally biased region" description="Basic and acidic residues" evidence="11">
    <location>
        <begin position="428"/>
        <end position="462"/>
    </location>
</feature>
<feature type="domain" description="Trigger factor ribosome-binding bacterial" evidence="12">
    <location>
        <begin position="1"/>
        <end position="142"/>
    </location>
</feature>
<dbReference type="SUPFAM" id="SSF102735">
    <property type="entry name" value="Trigger factor ribosome-binding domain"/>
    <property type="match status" value="1"/>
</dbReference>
<evidence type="ECO:0000256" key="9">
    <source>
        <dbReference type="HAMAP-Rule" id="MF_00303"/>
    </source>
</evidence>
<dbReference type="KEGG" id="scor:J3U87_09875"/>
<organism evidence="14 15">
    <name type="scientific">Sulfidibacter corallicola</name>
    <dbReference type="NCBI Taxonomy" id="2818388"/>
    <lineage>
        <taxon>Bacteria</taxon>
        <taxon>Pseudomonadati</taxon>
        <taxon>Acidobacteriota</taxon>
        <taxon>Holophagae</taxon>
        <taxon>Acanthopleuribacterales</taxon>
        <taxon>Acanthopleuribacteraceae</taxon>
        <taxon>Sulfidibacter</taxon>
    </lineage>
</organism>
<dbReference type="InterPro" id="IPR037041">
    <property type="entry name" value="Trigger_fac_C_sf"/>
</dbReference>
<dbReference type="EC" id="5.2.1.8" evidence="3 9"/>
<dbReference type="InterPro" id="IPR005215">
    <property type="entry name" value="Trig_fac"/>
</dbReference>
<evidence type="ECO:0000259" key="12">
    <source>
        <dbReference type="Pfam" id="PF05697"/>
    </source>
</evidence>
<evidence type="ECO:0000256" key="2">
    <source>
        <dbReference type="ARBA" id="ARBA00005464"/>
    </source>
</evidence>
<dbReference type="InterPro" id="IPR046357">
    <property type="entry name" value="PPIase_dom_sf"/>
</dbReference>
<keyword evidence="6 9" id="KW-0143">Chaperone</keyword>
<keyword evidence="10" id="KW-0175">Coiled coil</keyword>
<evidence type="ECO:0000256" key="5">
    <source>
        <dbReference type="ARBA" id="ARBA00023110"/>
    </source>
</evidence>
<dbReference type="GO" id="GO:0051301">
    <property type="term" value="P:cell division"/>
    <property type="evidence" value="ECO:0007669"/>
    <property type="project" value="UniProtKB-KW"/>
</dbReference>
<comment type="domain">
    <text evidence="9">Consists of 3 domains; the N-terminus binds the ribosome, the middle domain has PPIase activity, while the C-terminus has intrinsic chaperone activity on its own.</text>
</comment>
<evidence type="ECO:0000256" key="7">
    <source>
        <dbReference type="ARBA" id="ARBA00023235"/>
    </source>
</evidence>
<dbReference type="GO" id="GO:0005737">
    <property type="term" value="C:cytoplasm"/>
    <property type="evidence" value="ECO:0007669"/>
    <property type="project" value="UniProtKB-SubCell"/>
</dbReference>
<dbReference type="PANTHER" id="PTHR30560">
    <property type="entry name" value="TRIGGER FACTOR CHAPERONE AND PEPTIDYL-PROLYL CIS/TRANS ISOMERASE"/>
    <property type="match status" value="1"/>
</dbReference>
<dbReference type="HAMAP" id="MF_00303">
    <property type="entry name" value="Trigger_factor_Tig"/>
    <property type="match status" value="1"/>
</dbReference>